<dbReference type="WBParaSite" id="HCON_00103460-00001">
    <property type="protein sequence ID" value="HCON_00103460-00001"/>
    <property type="gene ID" value="HCON_00103460"/>
</dbReference>
<keyword evidence="2" id="KW-1185">Reference proteome</keyword>
<organism evidence="2 3">
    <name type="scientific">Haemonchus contortus</name>
    <name type="common">Barber pole worm</name>
    <dbReference type="NCBI Taxonomy" id="6289"/>
    <lineage>
        <taxon>Eukaryota</taxon>
        <taxon>Metazoa</taxon>
        <taxon>Ecdysozoa</taxon>
        <taxon>Nematoda</taxon>
        <taxon>Chromadorea</taxon>
        <taxon>Rhabditida</taxon>
        <taxon>Rhabditina</taxon>
        <taxon>Rhabditomorpha</taxon>
        <taxon>Strongyloidea</taxon>
        <taxon>Trichostrongylidae</taxon>
        <taxon>Haemonchus</taxon>
    </lineage>
</organism>
<sequence>MTSIGYPQHEPAMHKIVYELLCAFHGVRKMLDGADDPVKSLLNQLVCACEKKIENLDQEASSSATFTVEWTRLTWSLLAVISRLSSRFIDPRHVDQEEQELTKRLNIKLFDLINKARPARPPPGMMENDFRWMQFYNLLVPTLTTLHDLYSQLDTPMQSLDSAIATFTEAQLRPCVESFRELCRSHASAIFSPLRAAQLDRMANFREVPEEKLRMATTYYTSVMYTLGILASRLQGFRFELQCKLPFSMSDPVRSLLDLVYLTVDQLVADCLFAAEPSTNAILVTNNLFPFNCDSLASAVIFKQFDVQIVSEETAQAVQIQMNKVREGSFSPHIPGSFPSAALLAMKPTSGVKRNNATANAEGGNTAHKKSDVNSKESVMLLPSFSDKLNSWQATYPHLLCTTRQKDTVLLDNRAGQVGKRPVFYFYIRATSFSPSGGLSYVRSLSLPFTIATRRNQDCQVQRMMSSYTATCFWLYGTSTLDGLIFNWSETGIKWSRFKQLYQAYFTVNAEVKRPLSDIDFQLMKEKMECEDCREHCTPEGEEPLLTFKNVLCPHLRYDCDQNVMRFSIWRGILEVLQIFQDARTNVKQLWDDFILHGLTDINEINDMLSAQPSSVMYLRISYIAGGSICISTRGERGIVHLEPIELKKLQAKSAFEYLADIAESEKIEYVLTAEHSLVPVSQLVEKYKIGADHHRIRLVQSNITHSGPLDSSCEMSFTPLRIAVVTCRDTFSETVLPIVPMAEYGSNTNHVQTQPIASNNSSPFAAQLHHLMKLHCKSPSDVLNVLGYTTQETYQSSTIYQPLQQFR</sequence>
<accession>A0A7I4YI85</accession>
<dbReference type="OMA" id="EKMECED"/>
<evidence type="ECO:0000313" key="3">
    <source>
        <dbReference type="WBParaSite" id="HCON_00103460-00001"/>
    </source>
</evidence>
<dbReference type="InterPro" id="IPR001217">
    <property type="entry name" value="STAT"/>
</dbReference>
<dbReference type="Proteomes" id="UP000025227">
    <property type="component" value="Unplaced"/>
</dbReference>
<proteinExistence type="predicted"/>
<dbReference type="GO" id="GO:0003700">
    <property type="term" value="F:DNA-binding transcription factor activity"/>
    <property type="evidence" value="ECO:0007669"/>
    <property type="project" value="InterPro"/>
</dbReference>
<dbReference type="GO" id="GO:0007165">
    <property type="term" value="P:signal transduction"/>
    <property type="evidence" value="ECO:0007669"/>
    <property type="project" value="InterPro"/>
</dbReference>
<evidence type="ECO:0000313" key="2">
    <source>
        <dbReference type="Proteomes" id="UP000025227"/>
    </source>
</evidence>
<dbReference type="AlphaFoldDB" id="A0A7I4YI85"/>
<protein>
    <submittedName>
        <fullName evidence="3">Conserved oligomeric Golgi complex subunit 3</fullName>
    </submittedName>
</protein>
<reference evidence="3" key="1">
    <citation type="submission" date="2020-12" db="UniProtKB">
        <authorList>
            <consortium name="WormBaseParasite"/>
        </authorList>
    </citation>
    <scope>IDENTIFICATION</scope>
    <source>
        <strain evidence="3">MHco3</strain>
    </source>
</reference>
<dbReference type="OrthoDB" id="5827301at2759"/>
<name>A0A7I4YI85_HAECO</name>
<dbReference type="PANTHER" id="PTHR11801">
    <property type="entry name" value="SIGNAL TRANSDUCER AND ACTIVATOR OF TRANSCRIPTION"/>
    <property type="match status" value="1"/>
</dbReference>
<evidence type="ECO:0000256" key="1">
    <source>
        <dbReference type="ARBA" id="ARBA00022999"/>
    </source>
</evidence>
<keyword evidence="1" id="KW-0727">SH2 domain</keyword>